<dbReference type="EMBL" id="JAUSZS010000008">
    <property type="protein sequence ID" value="MDQ0937100.1"/>
    <property type="molecule type" value="Genomic_DNA"/>
</dbReference>
<keyword evidence="3" id="KW-0233">DNA recombination</keyword>
<dbReference type="Pfam" id="PF00589">
    <property type="entry name" value="Phage_integrase"/>
    <property type="match status" value="1"/>
</dbReference>
<evidence type="ECO:0000313" key="8">
    <source>
        <dbReference type="Proteomes" id="UP001223072"/>
    </source>
</evidence>
<dbReference type="Proteomes" id="UP001223072">
    <property type="component" value="Unassembled WGS sequence"/>
</dbReference>
<comment type="caution">
    <text evidence="7">The sequence shown here is derived from an EMBL/GenBank/DDBJ whole genome shotgun (WGS) entry which is preliminary data.</text>
</comment>
<dbReference type="InterPro" id="IPR002104">
    <property type="entry name" value="Integrase_catalytic"/>
</dbReference>
<protein>
    <submittedName>
        <fullName evidence="7">Integrase</fullName>
    </submittedName>
</protein>
<dbReference type="InterPro" id="IPR004107">
    <property type="entry name" value="Integrase_SAM-like_N"/>
</dbReference>
<dbReference type="PANTHER" id="PTHR30349">
    <property type="entry name" value="PHAGE INTEGRASE-RELATED"/>
    <property type="match status" value="1"/>
</dbReference>
<name>A0ABU0RYR3_9ACTN</name>
<dbReference type="InterPro" id="IPR013762">
    <property type="entry name" value="Integrase-like_cat_sf"/>
</dbReference>
<keyword evidence="2 4" id="KW-0238">DNA-binding</keyword>
<gene>
    <name evidence="7" type="ORF">QFZ49_007075</name>
</gene>
<dbReference type="Gene3D" id="1.10.443.10">
    <property type="entry name" value="Intergrase catalytic core"/>
    <property type="match status" value="1"/>
</dbReference>
<evidence type="ECO:0000256" key="3">
    <source>
        <dbReference type="ARBA" id="ARBA00023172"/>
    </source>
</evidence>
<dbReference type="PROSITE" id="PS51898">
    <property type="entry name" value="TYR_RECOMBINASE"/>
    <property type="match status" value="1"/>
</dbReference>
<dbReference type="PROSITE" id="PS51900">
    <property type="entry name" value="CB"/>
    <property type="match status" value="1"/>
</dbReference>
<dbReference type="InterPro" id="IPR010998">
    <property type="entry name" value="Integrase_recombinase_N"/>
</dbReference>
<evidence type="ECO:0000256" key="1">
    <source>
        <dbReference type="ARBA" id="ARBA00022908"/>
    </source>
</evidence>
<proteinExistence type="predicted"/>
<feature type="domain" description="Core-binding (CB)" evidence="6">
    <location>
        <begin position="187"/>
        <end position="278"/>
    </location>
</feature>
<dbReference type="CDD" id="cd01189">
    <property type="entry name" value="INT_ICEBs1_C_like"/>
    <property type="match status" value="1"/>
</dbReference>
<evidence type="ECO:0000313" key="7">
    <source>
        <dbReference type="EMBL" id="MDQ0937100.1"/>
    </source>
</evidence>
<dbReference type="InterPro" id="IPR011010">
    <property type="entry name" value="DNA_brk_join_enz"/>
</dbReference>
<reference evidence="7 8" key="1">
    <citation type="submission" date="2023-07" db="EMBL/GenBank/DDBJ databases">
        <title>Comparative genomics of wheat-associated soil bacteria to identify genetic determinants of phenazine resistance.</title>
        <authorList>
            <person name="Mouncey N."/>
        </authorList>
    </citation>
    <scope>NUCLEOTIDE SEQUENCE [LARGE SCALE GENOMIC DNA]</scope>
    <source>
        <strain evidence="7 8">W2I16</strain>
    </source>
</reference>
<evidence type="ECO:0000259" key="5">
    <source>
        <dbReference type="PROSITE" id="PS51898"/>
    </source>
</evidence>
<dbReference type="Gene3D" id="1.10.150.130">
    <property type="match status" value="1"/>
</dbReference>
<dbReference type="SUPFAM" id="SSF56349">
    <property type="entry name" value="DNA breaking-rejoining enzymes"/>
    <property type="match status" value="1"/>
</dbReference>
<organism evidence="7 8">
    <name type="scientific">Streptomyces turgidiscabies</name>
    <dbReference type="NCBI Taxonomy" id="85558"/>
    <lineage>
        <taxon>Bacteria</taxon>
        <taxon>Bacillati</taxon>
        <taxon>Actinomycetota</taxon>
        <taxon>Actinomycetes</taxon>
        <taxon>Kitasatosporales</taxon>
        <taxon>Streptomycetaceae</taxon>
        <taxon>Streptomyces</taxon>
    </lineage>
</organism>
<dbReference type="PANTHER" id="PTHR30349:SF91">
    <property type="entry name" value="INTA PROTEIN"/>
    <property type="match status" value="1"/>
</dbReference>
<keyword evidence="8" id="KW-1185">Reference proteome</keyword>
<dbReference type="InterPro" id="IPR044068">
    <property type="entry name" value="CB"/>
</dbReference>
<evidence type="ECO:0000259" key="6">
    <source>
        <dbReference type="PROSITE" id="PS51900"/>
    </source>
</evidence>
<evidence type="ECO:0000256" key="2">
    <source>
        <dbReference type="ARBA" id="ARBA00023125"/>
    </source>
</evidence>
<feature type="domain" description="Tyr recombinase" evidence="5">
    <location>
        <begin position="306"/>
        <end position="490"/>
    </location>
</feature>
<accession>A0ABU0RYR3</accession>
<keyword evidence="1" id="KW-0229">DNA integration</keyword>
<evidence type="ECO:0000256" key="4">
    <source>
        <dbReference type="PROSITE-ProRule" id="PRU01248"/>
    </source>
</evidence>
<sequence>MLVSHSRAVWSESLLVARVFPSGLKATDHTMPVWPVRGASRRWVRTSHSRAVASLPLVARVFPSGLKATDCTESVWPVRVASRWWVRTSHNRTVASQLPVARVFPSGLKAIEPTMPMWPVRGASGRRVCTSHSRTVVHLLPVAARVFPPGLKATESLEPRCPVRVVSGRMARMSHNRAVASFEPSKITVSEWLDQWLAGKAEDLEESTVYSYTMTLGRVRGKLGHIRLQELTEDHVEAWMRWALEEGRARGGRTGEGLGVTSVEMSLARLKEALNRAVARRLVAVNVAQGVTIPRKVRKAERRAKAMVQPWNVEEVHCFVRAVEGDRLYAAFLLSLMGLRPGEICGMRWADVDLGKAALAVANTRTLMGNKTVVEKDTKSLAAERQLPLPDLVREALTCLRAVQVAEKPAAVERYKDSGYVLVDEFGRPLNGRQLRERAYKVMDEHGLRRVRLYDARASCFTYLANNGCRIISWPVGLGTPTCGPRSAGM</sequence>
<dbReference type="Pfam" id="PF14659">
    <property type="entry name" value="Phage_int_SAM_3"/>
    <property type="match status" value="1"/>
</dbReference>
<dbReference type="InterPro" id="IPR050090">
    <property type="entry name" value="Tyrosine_recombinase_XerCD"/>
</dbReference>